<evidence type="ECO:0000313" key="3">
    <source>
        <dbReference type="Proteomes" id="UP000507470"/>
    </source>
</evidence>
<dbReference type="Proteomes" id="UP000507470">
    <property type="component" value="Unassembled WGS sequence"/>
</dbReference>
<dbReference type="EMBL" id="CACVKT020010404">
    <property type="protein sequence ID" value="CAC5426195.1"/>
    <property type="molecule type" value="Genomic_DNA"/>
</dbReference>
<sequence length="223" mass="24957">MNYATPDLKALTSTPGPLADNIHPMSDMFRISSSGSERQADDSNAHISGIEELQSRRRSHLKESSSFINPFELTIDITEVESNNCDSDDDDYEPSLNITFGEADDTRNIIEEDEEDEIYDDEPEQTDFYSGPGVKRIDSDKEVEDFLADILILNTWFKGNSCVMVCPNGHIVHKWCSQPILNRGMHSGDMIIAASVVLSGSNFQKISMFASVDESWIDHQDAI</sequence>
<evidence type="ECO:0000313" key="2">
    <source>
        <dbReference type="EMBL" id="CAC5426195.1"/>
    </source>
</evidence>
<reference evidence="2 3" key="1">
    <citation type="submission" date="2020-06" db="EMBL/GenBank/DDBJ databases">
        <authorList>
            <person name="Li R."/>
            <person name="Bekaert M."/>
        </authorList>
    </citation>
    <scope>NUCLEOTIDE SEQUENCE [LARGE SCALE GENOMIC DNA]</scope>
    <source>
        <strain evidence="3">wild</strain>
    </source>
</reference>
<name>A0A6J8F3D7_MYTCO</name>
<dbReference type="AlphaFoldDB" id="A0A6J8F3D7"/>
<gene>
    <name evidence="2" type="ORF">MCOR_57928</name>
</gene>
<keyword evidence="3" id="KW-1185">Reference proteome</keyword>
<proteinExistence type="predicted"/>
<dbReference type="OrthoDB" id="6062363at2759"/>
<protein>
    <submittedName>
        <fullName evidence="2">Uncharacterized protein</fullName>
    </submittedName>
</protein>
<organism evidence="2 3">
    <name type="scientific">Mytilus coruscus</name>
    <name type="common">Sea mussel</name>
    <dbReference type="NCBI Taxonomy" id="42192"/>
    <lineage>
        <taxon>Eukaryota</taxon>
        <taxon>Metazoa</taxon>
        <taxon>Spiralia</taxon>
        <taxon>Lophotrochozoa</taxon>
        <taxon>Mollusca</taxon>
        <taxon>Bivalvia</taxon>
        <taxon>Autobranchia</taxon>
        <taxon>Pteriomorphia</taxon>
        <taxon>Mytilida</taxon>
        <taxon>Mytiloidea</taxon>
        <taxon>Mytilidae</taxon>
        <taxon>Mytilinae</taxon>
        <taxon>Mytilus</taxon>
    </lineage>
</organism>
<feature type="region of interest" description="Disordered" evidence="1">
    <location>
        <begin position="1"/>
        <end position="22"/>
    </location>
</feature>
<evidence type="ECO:0000256" key="1">
    <source>
        <dbReference type="SAM" id="MobiDB-lite"/>
    </source>
</evidence>
<accession>A0A6J8F3D7</accession>